<name>A0AAV6Y732_9LAMI</name>
<dbReference type="Proteomes" id="UP000826271">
    <property type="component" value="Unassembled WGS sequence"/>
</dbReference>
<dbReference type="EMBL" id="WHWC01000001">
    <property type="protein sequence ID" value="KAG8391011.1"/>
    <property type="molecule type" value="Genomic_DNA"/>
</dbReference>
<organism evidence="1 2">
    <name type="scientific">Buddleja alternifolia</name>
    <dbReference type="NCBI Taxonomy" id="168488"/>
    <lineage>
        <taxon>Eukaryota</taxon>
        <taxon>Viridiplantae</taxon>
        <taxon>Streptophyta</taxon>
        <taxon>Embryophyta</taxon>
        <taxon>Tracheophyta</taxon>
        <taxon>Spermatophyta</taxon>
        <taxon>Magnoliopsida</taxon>
        <taxon>eudicotyledons</taxon>
        <taxon>Gunneridae</taxon>
        <taxon>Pentapetalae</taxon>
        <taxon>asterids</taxon>
        <taxon>lamiids</taxon>
        <taxon>Lamiales</taxon>
        <taxon>Scrophulariaceae</taxon>
        <taxon>Buddlejeae</taxon>
        <taxon>Buddleja</taxon>
    </lineage>
</organism>
<sequence>METREICANLPPINFDRPDSVTWKLTANGRFSVSSAKEAISMYEGRKEWYQLLRGPAIVYMIWQERNSRLFNGARCTPGSISHIALNLVKDWLHSLSIEDSLAAVGLRRLWRVAW</sequence>
<evidence type="ECO:0008006" key="3">
    <source>
        <dbReference type="Google" id="ProtNLM"/>
    </source>
</evidence>
<comment type="caution">
    <text evidence="1">The sequence shown here is derived from an EMBL/GenBank/DDBJ whole genome shotgun (WGS) entry which is preliminary data.</text>
</comment>
<gene>
    <name evidence="1" type="ORF">BUALT_Bualt01G0143600</name>
</gene>
<evidence type="ECO:0000313" key="1">
    <source>
        <dbReference type="EMBL" id="KAG8391011.1"/>
    </source>
</evidence>
<protein>
    <recommendedName>
        <fullName evidence="3">Reverse transcriptase zinc-binding domain-containing protein</fullName>
    </recommendedName>
</protein>
<dbReference type="AlphaFoldDB" id="A0AAV6Y732"/>
<accession>A0AAV6Y732</accession>
<keyword evidence="2" id="KW-1185">Reference proteome</keyword>
<reference evidence="1" key="1">
    <citation type="submission" date="2019-10" db="EMBL/GenBank/DDBJ databases">
        <authorList>
            <person name="Zhang R."/>
            <person name="Pan Y."/>
            <person name="Wang J."/>
            <person name="Ma R."/>
            <person name="Yu S."/>
        </authorList>
    </citation>
    <scope>NUCLEOTIDE SEQUENCE</scope>
    <source>
        <strain evidence="1">LA-IB0</strain>
        <tissue evidence="1">Leaf</tissue>
    </source>
</reference>
<proteinExistence type="predicted"/>
<evidence type="ECO:0000313" key="2">
    <source>
        <dbReference type="Proteomes" id="UP000826271"/>
    </source>
</evidence>